<reference evidence="1 2" key="1">
    <citation type="submission" date="2008-03" db="EMBL/GenBank/DDBJ databases">
        <title>Sequencing of the draft genome and assembly of Burkholderia ambifaria MEX-5.</title>
        <authorList>
            <consortium name="US DOE Joint Genome Institute (JGI-PGF)"/>
            <person name="Copeland A."/>
            <person name="Lucas S."/>
            <person name="Lapidus A."/>
            <person name="Glavina del Rio T."/>
            <person name="Dalin E."/>
            <person name="Tice H."/>
            <person name="Bruce D."/>
            <person name="Goodwin L."/>
            <person name="Pitluck S."/>
            <person name="Larimer F."/>
            <person name="Land M.L."/>
            <person name="Hauser L."/>
            <person name="Tiedje J."/>
            <person name="Richardson P."/>
        </authorList>
    </citation>
    <scope>NUCLEOTIDE SEQUENCE [LARGE SCALE GENOMIC DNA]</scope>
    <source>
        <strain evidence="1 2">MEX-5</strain>
    </source>
</reference>
<evidence type="ECO:0000313" key="2">
    <source>
        <dbReference type="Proteomes" id="UP000004814"/>
    </source>
</evidence>
<accession>B1T6T4</accession>
<dbReference type="EMBL" id="ABLK01000111">
    <property type="protein sequence ID" value="EDT40727.1"/>
    <property type="molecule type" value="Genomic_DNA"/>
</dbReference>
<organism evidence="1 2">
    <name type="scientific">Burkholderia ambifaria MEX-5</name>
    <dbReference type="NCBI Taxonomy" id="396597"/>
    <lineage>
        <taxon>Bacteria</taxon>
        <taxon>Pseudomonadati</taxon>
        <taxon>Pseudomonadota</taxon>
        <taxon>Betaproteobacteria</taxon>
        <taxon>Burkholderiales</taxon>
        <taxon>Burkholderiaceae</taxon>
        <taxon>Burkholderia</taxon>
        <taxon>Burkholderia cepacia complex</taxon>
    </lineage>
</organism>
<dbReference type="RefSeq" id="WP_006759371.1">
    <property type="nucleotide sequence ID" value="NZ_ABLK01000111.1"/>
</dbReference>
<gene>
    <name evidence="1" type="ORF">BamMEX5DRAFT_3500</name>
</gene>
<dbReference type="Proteomes" id="UP000004814">
    <property type="component" value="Unassembled WGS sequence"/>
</dbReference>
<dbReference type="InterPro" id="IPR009510">
    <property type="entry name" value="T3SS_K"/>
</dbReference>
<sequence>MDEQDQANGRMSGLPQLRVERLLWNLNVNVADYAHPAWLRSLVGSVDARRMPNNAARSAFLIERYQLDFVTSRHLDDGLARIALLDAADLHRLARLGAAIASREAIRLCVFGNDMRNCSRALGRQVLDRVMTLERDIDLTLFDRLDLQCDTQRLPFRLLKAQRRLIHALCDGLPPAAAQRARLRFRPRYFDGVAPLGDARPLMHALLGMRRYADLSERATCILG</sequence>
<dbReference type="Pfam" id="PF06578">
    <property type="entry name" value="YscK"/>
    <property type="match status" value="1"/>
</dbReference>
<name>B1T6T4_9BURK</name>
<dbReference type="AlphaFoldDB" id="B1T6T4"/>
<evidence type="ECO:0000313" key="1">
    <source>
        <dbReference type="EMBL" id="EDT40727.1"/>
    </source>
</evidence>
<protein>
    <submittedName>
        <fullName evidence="1">Uncharacterized protein</fullName>
    </submittedName>
</protein>
<proteinExistence type="predicted"/>
<dbReference type="PATRIC" id="fig|396597.7.peg.4468"/>
<comment type="caution">
    <text evidence="1">The sequence shown here is derived from an EMBL/GenBank/DDBJ whole genome shotgun (WGS) entry which is preliminary data.</text>
</comment>